<comment type="caution">
    <text evidence="3">The sequence shown here is derived from an EMBL/GenBank/DDBJ whole genome shotgun (WGS) entry which is preliminary data.</text>
</comment>
<accession>A0A841HK05</accession>
<gene>
    <name evidence="3" type="ORF">HNQ60_001508</name>
</gene>
<keyword evidence="4" id="KW-1185">Reference proteome</keyword>
<dbReference type="PANTHER" id="PTHR34473:SF2">
    <property type="entry name" value="UPF0699 TRANSMEMBRANE PROTEIN YDBT"/>
    <property type="match status" value="1"/>
</dbReference>
<feature type="transmembrane region" description="Helical" evidence="1">
    <location>
        <begin position="62"/>
        <end position="80"/>
    </location>
</feature>
<dbReference type="PANTHER" id="PTHR34473">
    <property type="entry name" value="UPF0699 TRANSMEMBRANE PROTEIN YDBS"/>
    <property type="match status" value="1"/>
</dbReference>
<dbReference type="AlphaFoldDB" id="A0A841HK05"/>
<evidence type="ECO:0000313" key="3">
    <source>
        <dbReference type="EMBL" id="MBB6092630.1"/>
    </source>
</evidence>
<proteinExistence type="predicted"/>
<sequence>MSLLLRSEKIPTITSRSSDDRSMPTEHVDRATISVWRWQWIIATLIPAVSVTLMLVNSGRTPWGATGAILLAGLLVTWLWPTAYYRHLRYGADETGIVIERGVFWRSRIALPRVRIQHTDVSQGPLQRRYGVGTLKLYTAGSRHTMIELSGLAHADALSLRDALLEGSSASGV</sequence>
<dbReference type="Pfam" id="PF03703">
    <property type="entry name" value="bPH_2"/>
    <property type="match status" value="1"/>
</dbReference>
<evidence type="ECO:0000256" key="1">
    <source>
        <dbReference type="SAM" id="Phobius"/>
    </source>
</evidence>
<organism evidence="3 4">
    <name type="scientific">Povalibacter uvarum</name>
    <dbReference type="NCBI Taxonomy" id="732238"/>
    <lineage>
        <taxon>Bacteria</taxon>
        <taxon>Pseudomonadati</taxon>
        <taxon>Pseudomonadota</taxon>
        <taxon>Gammaproteobacteria</taxon>
        <taxon>Steroidobacterales</taxon>
        <taxon>Steroidobacteraceae</taxon>
        <taxon>Povalibacter</taxon>
    </lineage>
</organism>
<name>A0A841HK05_9GAMM</name>
<keyword evidence="1" id="KW-0812">Transmembrane</keyword>
<feature type="transmembrane region" description="Helical" evidence="1">
    <location>
        <begin position="38"/>
        <end position="56"/>
    </location>
</feature>
<feature type="domain" description="YdbS-like PH" evidence="2">
    <location>
        <begin position="85"/>
        <end position="163"/>
    </location>
</feature>
<keyword evidence="1" id="KW-0472">Membrane</keyword>
<protein>
    <recommendedName>
        <fullName evidence="2">YdbS-like PH domain-containing protein</fullName>
    </recommendedName>
</protein>
<evidence type="ECO:0000259" key="2">
    <source>
        <dbReference type="Pfam" id="PF03703"/>
    </source>
</evidence>
<reference evidence="3 4" key="1">
    <citation type="submission" date="2020-08" db="EMBL/GenBank/DDBJ databases">
        <title>Genomic Encyclopedia of Type Strains, Phase IV (KMG-IV): sequencing the most valuable type-strain genomes for metagenomic binning, comparative biology and taxonomic classification.</title>
        <authorList>
            <person name="Goeker M."/>
        </authorList>
    </citation>
    <scope>NUCLEOTIDE SEQUENCE [LARGE SCALE GENOMIC DNA]</scope>
    <source>
        <strain evidence="3 4">DSM 26723</strain>
    </source>
</reference>
<dbReference type="Proteomes" id="UP000588068">
    <property type="component" value="Unassembled WGS sequence"/>
</dbReference>
<evidence type="ECO:0000313" key="4">
    <source>
        <dbReference type="Proteomes" id="UP000588068"/>
    </source>
</evidence>
<dbReference type="EMBL" id="JACHHZ010000002">
    <property type="protein sequence ID" value="MBB6092630.1"/>
    <property type="molecule type" value="Genomic_DNA"/>
</dbReference>
<keyword evidence="1" id="KW-1133">Transmembrane helix</keyword>
<dbReference type="InterPro" id="IPR005182">
    <property type="entry name" value="YdbS-like_PH"/>
</dbReference>